<dbReference type="Pfam" id="PF14278">
    <property type="entry name" value="TetR_C_8"/>
    <property type="match status" value="1"/>
</dbReference>
<evidence type="ECO:0000256" key="1">
    <source>
        <dbReference type="ARBA" id="ARBA00023125"/>
    </source>
</evidence>
<dbReference type="InterPro" id="IPR039532">
    <property type="entry name" value="TetR_C_Firmicutes"/>
</dbReference>
<feature type="DNA-binding region" description="H-T-H motif" evidence="2">
    <location>
        <begin position="36"/>
        <end position="55"/>
    </location>
</feature>
<dbReference type="GO" id="GO:0003677">
    <property type="term" value="F:DNA binding"/>
    <property type="evidence" value="ECO:0007669"/>
    <property type="project" value="UniProtKB-UniRule"/>
</dbReference>
<keyword evidence="1 2" id="KW-0238">DNA-binding</keyword>
<organism evidence="4 5">
    <name type="scientific">Blautia segnis</name>
    <dbReference type="NCBI Taxonomy" id="2763030"/>
    <lineage>
        <taxon>Bacteria</taxon>
        <taxon>Bacillati</taxon>
        <taxon>Bacillota</taxon>
        <taxon>Clostridia</taxon>
        <taxon>Lachnospirales</taxon>
        <taxon>Lachnospiraceae</taxon>
        <taxon>Blautia</taxon>
    </lineage>
</organism>
<dbReference type="EMBL" id="JACOOT010000009">
    <property type="protein sequence ID" value="MBC5650234.1"/>
    <property type="molecule type" value="Genomic_DNA"/>
</dbReference>
<dbReference type="Proteomes" id="UP000652847">
    <property type="component" value="Unassembled WGS sequence"/>
</dbReference>
<evidence type="ECO:0000256" key="2">
    <source>
        <dbReference type="PROSITE-ProRule" id="PRU00335"/>
    </source>
</evidence>
<dbReference type="AlphaFoldDB" id="A0A8I0AH14"/>
<dbReference type="SUPFAM" id="SSF46689">
    <property type="entry name" value="Homeodomain-like"/>
    <property type="match status" value="1"/>
</dbReference>
<dbReference type="PANTHER" id="PTHR43479">
    <property type="entry name" value="ACREF/ENVCD OPERON REPRESSOR-RELATED"/>
    <property type="match status" value="1"/>
</dbReference>
<dbReference type="PANTHER" id="PTHR43479:SF11">
    <property type="entry name" value="ACREF_ENVCD OPERON REPRESSOR-RELATED"/>
    <property type="match status" value="1"/>
</dbReference>
<dbReference type="RefSeq" id="WP_021925260.1">
    <property type="nucleotide sequence ID" value="NZ_JACOOT010000009.1"/>
</dbReference>
<dbReference type="PROSITE" id="PS50977">
    <property type="entry name" value="HTH_TETR_2"/>
    <property type="match status" value="1"/>
</dbReference>
<evidence type="ECO:0000313" key="4">
    <source>
        <dbReference type="EMBL" id="MBC5650234.1"/>
    </source>
</evidence>
<dbReference type="InterPro" id="IPR050624">
    <property type="entry name" value="HTH-type_Tx_Regulator"/>
</dbReference>
<keyword evidence="5" id="KW-1185">Reference proteome</keyword>
<dbReference type="InterPro" id="IPR009057">
    <property type="entry name" value="Homeodomain-like_sf"/>
</dbReference>
<dbReference type="InterPro" id="IPR001647">
    <property type="entry name" value="HTH_TetR"/>
</dbReference>
<dbReference type="Pfam" id="PF00440">
    <property type="entry name" value="TetR_N"/>
    <property type="match status" value="1"/>
</dbReference>
<evidence type="ECO:0000259" key="3">
    <source>
        <dbReference type="PROSITE" id="PS50977"/>
    </source>
</evidence>
<proteinExistence type="predicted"/>
<protein>
    <submittedName>
        <fullName evidence="4">TetR/AcrR family transcriptional regulator</fullName>
    </submittedName>
</protein>
<name>A0A8I0AH14_9FIRM</name>
<accession>A0A8I0AH14</accession>
<sequence>MEKQKSSKNTPNQQTREKIVNALLTLIKEKPLSTITITELTQLAGVSRMAFYRNFSTKEEVFSSHLKDILQKYQEEDRKQNLQGIYYDRAHMIHCFEYWYQYRDFFDGLIHCGFGNIFLEYLTRYIIWKWKSTCQDASQYYRLSAFAGALYNVYFSWAYNGYQETPQQLAQILNVPCTEQPPCRWQPAR</sequence>
<comment type="caution">
    <text evidence="4">The sequence shown here is derived from an EMBL/GenBank/DDBJ whole genome shotgun (WGS) entry which is preliminary data.</text>
</comment>
<gene>
    <name evidence="4" type="ORF">H8S54_03640</name>
</gene>
<reference evidence="4 5" key="1">
    <citation type="submission" date="2020-08" db="EMBL/GenBank/DDBJ databases">
        <title>Genome public.</title>
        <authorList>
            <person name="Liu C."/>
            <person name="Sun Q."/>
        </authorList>
    </citation>
    <scope>NUCLEOTIDE SEQUENCE [LARGE SCALE GENOMIC DNA]</scope>
    <source>
        <strain evidence="4 5">BX17</strain>
    </source>
</reference>
<evidence type="ECO:0000313" key="5">
    <source>
        <dbReference type="Proteomes" id="UP000652847"/>
    </source>
</evidence>
<dbReference type="Gene3D" id="1.10.357.10">
    <property type="entry name" value="Tetracycline Repressor, domain 2"/>
    <property type="match status" value="1"/>
</dbReference>
<feature type="domain" description="HTH tetR-type" evidence="3">
    <location>
        <begin position="13"/>
        <end position="73"/>
    </location>
</feature>